<sequence length="291" mass="32586">MPKSNSNNEARQSANDDRRPEVHQVSRRQPNRPLPRQTFLLPRPQVMLPPLIQRIHSSPSALSSPWLASSSHAHPTFSDQLLASSPWSWDLALHDARYTATSGLERLPTFAYQNLTNSALVRSCRTPSYNFLPDGFSVLFNLALFQILASREVRYNPRSHCVSVGTNWRTIPSLQLLHAAGIPVREPAKTIIPAYIPACMVLRIPFASEVQPMYPVSRECEVCFEEFDNGPHRALSLQPACGHVFGESCLISWFNSVTRAPKCPKCSVGLAALADWSDQHSLLLLSSRREH</sequence>
<dbReference type="GO" id="GO:0005634">
    <property type="term" value="C:nucleus"/>
    <property type="evidence" value="ECO:0007669"/>
    <property type="project" value="InterPro"/>
</dbReference>
<keyword evidence="1" id="KW-0479">Metal-binding</keyword>
<accession>A0A2V1E6Q3</accession>
<evidence type="ECO:0000256" key="1">
    <source>
        <dbReference type="PROSITE-ProRule" id="PRU00175"/>
    </source>
</evidence>
<feature type="region of interest" description="Disordered" evidence="2">
    <location>
        <begin position="1"/>
        <end position="40"/>
    </location>
</feature>
<evidence type="ECO:0000313" key="5">
    <source>
        <dbReference type="Proteomes" id="UP000244855"/>
    </source>
</evidence>
<feature type="domain" description="RING-type" evidence="3">
    <location>
        <begin position="220"/>
        <end position="267"/>
    </location>
</feature>
<dbReference type="AlphaFoldDB" id="A0A2V1E6Q3"/>
<gene>
    <name evidence="4" type="ORF">DM02DRAFT_725422</name>
</gene>
<keyword evidence="1" id="KW-0862">Zinc</keyword>
<dbReference type="Gene3D" id="3.30.40.10">
    <property type="entry name" value="Zinc/RING finger domain, C3HC4 (zinc finger)"/>
    <property type="match status" value="1"/>
</dbReference>
<dbReference type="PANTHER" id="PTHR16047:SF7">
    <property type="entry name" value="E3 UBIQUITIN-PROTEIN LIGASE RFWD3"/>
    <property type="match status" value="1"/>
</dbReference>
<dbReference type="SUPFAM" id="SSF57850">
    <property type="entry name" value="RING/U-box"/>
    <property type="match status" value="1"/>
</dbReference>
<proteinExistence type="predicted"/>
<dbReference type="Pfam" id="PF13639">
    <property type="entry name" value="zf-RING_2"/>
    <property type="match status" value="1"/>
</dbReference>
<reference evidence="4 5" key="1">
    <citation type="journal article" date="2018" name="Sci. Rep.">
        <title>Comparative genomics provides insights into the lifestyle and reveals functional heterogeneity of dark septate endophytic fungi.</title>
        <authorList>
            <person name="Knapp D.G."/>
            <person name="Nemeth J.B."/>
            <person name="Barry K."/>
            <person name="Hainaut M."/>
            <person name="Henrissat B."/>
            <person name="Johnson J."/>
            <person name="Kuo A."/>
            <person name="Lim J.H.P."/>
            <person name="Lipzen A."/>
            <person name="Nolan M."/>
            <person name="Ohm R.A."/>
            <person name="Tamas L."/>
            <person name="Grigoriev I.V."/>
            <person name="Spatafora J.W."/>
            <person name="Nagy L.G."/>
            <person name="Kovacs G.M."/>
        </authorList>
    </citation>
    <scope>NUCLEOTIDE SEQUENCE [LARGE SCALE GENOMIC DNA]</scope>
    <source>
        <strain evidence="4 5">DSE2036</strain>
    </source>
</reference>
<dbReference type="Proteomes" id="UP000244855">
    <property type="component" value="Unassembled WGS sequence"/>
</dbReference>
<dbReference type="PROSITE" id="PS50089">
    <property type="entry name" value="ZF_RING_2"/>
    <property type="match status" value="1"/>
</dbReference>
<protein>
    <recommendedName>
        <fullName evidence="3">RING-type domain-containing protein</fullName>
    </recommendedName>
</protein>
<dbReference type="GO" id="GO:0004842">
    <property type="term" value="F:ubiquitin-protein transferase activity"/>
    <property type="evidence" value="ECO:0007669"/>
    <property type="project" value="InterPro"/>
</dbReference>
<feature type="compositionally biased region" description="Polar residues" evidence="2">
    <location>
        <begin position="1"/>
        <end position="13"/>
    </location>
</feature>
<keyword evidence="1" id="KW-0863">Zinc-finger</keyword>
<dbReference type="GO" id="GO:0036297">
    <property type="term" value="P:interstrand cross-link repair"/>
    <property type="evidence" value="ECO:0007669"/>
    <property type="project" value="InterPro"/>
</dbReference>
<evidence type="ECO:0000313" key="4">
    <source>
        <dbReference type="EMBL" id="PVI04960.1"/>
    </source>
</evidence>
<feature type="compositionally biased region" description="Basic and acidic residues" evidence="2">
    <location>
        <begin position="14"/>
        <end position="24"/>
    </location>
</feature>
<dbReference type="InterPro" id="IPR037381">
    <property type="entry name" value="RFWD3"/>
</dbReference>
<dbReference type="InterPro" id="IPR001841">
    <property type="entry name" value="Znf_RING"/>
</dbReference>
<dbReference type="InterPro" id="IPR013083">
    <property type="entry name" value="Znf_RING/FYVE/PHD"/>
</dbReference>
<dbReference type="PANTHER" id="PTHR16047">
    <property type="entry name" value="RFWD3 PROTEIN"/>
    <property type="match status" value="1"/>
</dbReference>
<dbReference type="GO" id="GO:0016567">
    <property type="term" value="P:protein ubiquitination"/>
    <property type="evidence" value="ECO:0007669"/>
    <property type="project" value="InterPro"/>
</dbReference>
<evidence type="ECO:0000256" key="2">
    <source>
        <dbReference type="SAM" id="MobiDB-lite"/>
    </source>
</evidence>
<keyword evidence="5" id="KW-1185">Reference proteome</keyword>
<dbReference type="OrthoDB" id="8062037at2759"/>
<name>A0A2V1E6Q3_9PLEO</name>
<dbReference type="EMBL" id="KZ805317">
    <property type="protein sequence ID" value="PVI04960.1"/>
    <property type="molecule type" value="Genomic_DNA"/>
</dbReference>
<dbReference type="GO" id="GO:0008270">
    <property type="term" value="F:zinc ion binding"/>
    <property type="evidence" value="ECO:0007669"/>
    <property type="project" value="UniProtKB-KW"/>
</dbReference>
<evidence type="ECO:0000259" key="3">
    <source>
        <dbReference type="PROSITE" id="PS50089"/>
    </source>
</evidence>
<organism evidence="4 5">
    <name type="scientific">Periconia macrospinosa</name>
    <dbReference type="NCBI Taxonomy" id="97972"/>
    <lineage>
        <taxon>Eukaryota</taxon>
        <taxon>Fungi</taxon>
        <taxon>Dikarya</taxon>
        <taxon>Ascomycota</taxon>
        <taxon>Pezizomycotina</taxon>
        <taxon>Dothideomycetes</taxon>
        <taxon>Pleosporomycetidae</taxon>
        <taxon>Pleosporales</taxon>
        <taxon>Massarineae</taxon>
        <taxon>Periconiaceae</taxon>
        <taxon>Periconia</taxon>
    </lineage>
</organism>